<dbReference type="Pfam" id="PF13403">
    <property type="entry name" value="Hint_2"/>
    <property type="match status" value="1"/>
</dbReference>
<evidence type="ECO:0000313" key="2">
    <source>
        <dbReference type="EMBL" id="MCB5199325.1"/>
    </source>
</evidence>
<feature type="domain" description="Hedgehog/Intein (Hint)" evidence="1">
    <location>
        <begin position="180"/>
        <end position="311"/>
    </location>
</feature>
<reference evidence="2" key="1">
    <citation type="submission" date="2021-10" db="EMBL/GenBank/DDBJ databases">
        <title>Loktanella gaetbuli sp. nov., isolated from a tidal flat.</title>
        <authorList>
            <person name="Park S."/>
            <person name="Yoon J.-H."/>
        </authorList>
    </citation>
    <scope>NUCLEOTIDE SEQUENCE</scope>
    <source>
        <strain evidence="2">TSTF-M6</strain>
    </source>
</reference>
<dbReference type="RefSeq" id="WP_226748087.1">
    <property type="nucleotide sequence ID" value="NZ_JAJATZ010000003.1"/>
</dbReference>
<gene>
    <name evidence="2" type="ORF">LGQ03_08730</name>
</gene>
<proteinExistence type="predicted"/>
<dbReference type="SUPFAM" id="SSF51294">
    <property type="entry name" value="Hedgehog/intein (Hint) domain"/>
    <property type="match status" value="1"/>
</dbReference>
<keyword evidence="3" id="KW-1185">Reference proteome</keyword>
<sequence length="360" mass="39576">MNWIGLREARTALFETGGLATPSARPGDLDALMARGALMVDCAILPSLTEQTLLSYAAKTPWDTALSIALSPDGVVILRHRVGRSQRTYRLNTGVKERAVSVTIVFNWDAPARQASLSAEFPDTGALAYRVVDAPLPPTLRDARRIMMDRRQCYLAPGVRFAAIATDQVPVGPLPSLDGQTQVITQTGRRSIQTLRPGDLVQTATGGMAQVRWTGAVTLPARARFRPLRVKAPFYGALRDIDCAACQQIRFHHSAVDYLFDTRTVVARAGDLLEGLTPRLQPDQVLETYWHVLLDRPVPMQIHGVACESLNARELLADPVLRSLSVLRDMPTELFPQDAGPAPLRLKHYEVRSLCESRAA</sequence>
<dbReference type="InterPro" id="IPR036844">
    <property type="entry name" value="Hint_dom_sf"/>
</dbReference>
<protein>
    <submittedName>
        <fullName evidence="2">Hint domain-containing protein</fullName>
    </submittedName>
</protein>
<dbReference type="InterPro" id="IPR028992">
    <property type="entry name" value="Hedgehog/Intein_dom"/>
</dbReference>
<evidence type="ECO:0000259" key="1">
    <source>
        <dbReference type="Pfam" id="PF13403"/>
    </source>
</evidence>
<comment type="caution">
    <text evidence="2">The sequence shown here is derived from an EMBL/GenBank/DDBJ whole genome shotgun (WGS) entry which is preliminary data.</text>
</comment>
<dbReference type="EMBL" id="JAJATZ010000003">
    <property type="protein sequence ID" value="MCB5199325.1"/>
    <property type="molecule type" value="Genomic_DNA"/>
</dbReference>
<organism evidence="2 3">
    <name type="scientific">Loktanella gaetbuli</name>
    <dbReference type="NCBI Taxonomy" id="2881335"/>
    <lineage>
        <taxon>Bacteria</taxon>
        <taxon>Pseudomonadati</taxon>
        <taxon>Pseudomonadota</taxon>
        <taxon>Alphaproteobacteria</taxon>
        <taxon>Rhodobacterales</taxon>
        <taxon>Roseobacteraceae</taxon>
        <taxon>Loktanella</taxon>
    </lineage>
</organism>
<dbReference type="Proteomes" id="UP001138961">
    <property type="component" value="Unassembled WGS sequence"/>
</dbReference>
<evidence type="ECO:0000313" key="3">
    <source>
        <dbReference type="Proteomes" id="UP001138961"/>
    </source>
</evidence>
<name>A0ABS8BUB5_9RHOB</name>
<accession>A0ABS8BUB5</accession>